<feature type="transmembrane region" description="Helical" evidence="1">
    <location>
        <begin position="36"/>
        <end position="55"/>
    </location>
</feature>
<organism evidence="2 3">
    <name type="scientific">Allosphingosinicella ginsenosidimutans</name>
    <dbReference type="NCBI Taxonomy" id="1176539"/>
    <lineage>
        <taxon>Bacteria</taxon>
        <taxon>Pseudomonadati</taxon>
        <taxon>Pseudomonadota</taxon>
        <taxon>Alphaproteobacteria</taxon>
        <taxon>Sphingomonadales</taxon>
        <taxon>Sphingomonadaceae</taxon>
        <taxon>Allosphingosinicella</taxon>
    </lineage>
</organism>
<dbReference type="InterPro" id="IPR011969">
    <property type="entry name" value="Clan_AA_Asp_peptidase_C"/>
</dbReference>
<name>A0A5C6TW63_9SPHN</name>
<dbReference type="SUPFAM" id="SSF50630">
    <property type="entry name" value="Acid proteases"/>
    <property type="match status" value="1"/>
</dbReference>
<dbReference type="OrthoDB" id="7595324at2"/>
<dbReference type="Proteomes" id="UP000321249">
    <property type="component" value="Unassembled WGS sequence"/>
</dbReference>
<dbReference type="RefSeq" id="WP_147044045.1">
    <property type="nucleotide sequence ID" value="NZ_BAABIR010000001.1"/>
</dbReference>
<sequence>MGESGDRSMQLVYLVGVLILVASAFAVRRIPIRESLKMAIAWVLIFAVGFAIFALRDDFRALGARILGDARGTPGEVEAGSVRIPRASDGHYWVTAEIDGRSTRFLIDSGATVTTISAETARDAGIAPSGSFPVLVDTANGTVTARRGTARSLRIGSIERRDLAVHISDRDGINVVGMNFLETLRGWGVEDGALVLRP</sequence>
<keyword evidence="2" id="KW-0378">Hydrolase</keyword>
<gene>
    <name evidence="2" type="ORF">FRZ32_13765</name>
</gene>
<dbReference type="Gene3D" id="2.40.70.10">
    <property type="entry name" value="Acid Proteases"/>
    <property type="match status" value="1"/>
</dbReference>
<keyword evidence="1" id="KW-0472">Membrane</keyword>
<dbReference type="AlphaFoldDB" id="A0A5C6TW63"/>
<comment type="caution">
    <text evidence="2">The sequence shown here is derived from an EMBL/GenBank/DDBJ whole genome shotgun (WGS) entry which is preliminary data.</text>
</comment>
<keyword evidence="1" id="KW-1133">Transmembrane helix</keyword>
<dbReference type="GO" id="GO:0004190">
    <property type="term" value="F:aspartic-type endopeptidase activity"/>
    <property type="evidence" value="ECO:0007669"/>
    <property type="project" value="InterPro"/>
</dbReference>
<dbReference type="InterPro" id="IPR034122">
    <property type="entry name" value="Retropepsin-like_bacterial"/>
</dbReference>
<dbReference type="PROSITE" id="PS00141">
    <property type="entry name" value="ASP_PROTEASE"/>
    <property type="match status" value="1"/>
</dbReference>
<dbReference type="NCBIfam" id="TIGR02281">
    <property type="entry name" value="clan_AA_DTGA"/>
    <property type="match status" value="1"/>
</dbReference>
<dbReference type="GO" id="GO:0006508">
    <property type="term" value="P:proteolysis"/>
    <property type="evidence" value="ECO:0007669"/>
    <property type="project" value="UniProtKB-KW"/>
</dbReference>
<dbReference type="EMBL" id="VOQQ01000001">
    <property type="protein sequence ID" value="TXC64622.1"/>
    <property type="molecule type" value="Genomic_DNA"/>
</dbReference>
<dbReference type="Pfam" id="PF13975">
    <property type="entry name" value="gag-asp_proteas"/>
    <property type="match status" value="1"/>
</dbReference>
<accession>A0A5C6TW63</accession>
<feature type="transmembrane region" description="Helical" evidence="1">
    <location>
        <begin position="12"/>
        <end position="30"/>
    </location>
</feature>
<reference evidence="2 3" key="1">
    <citation type="journal article" date="2015" name="J. Microbiol.">
        <title>Sphingosinicella ginsenosidimutans sp. nov., with ginsenoside converting activity.</title>
        <authorList>
            <person name="Kim J.K."/>
            <person name="Kang M.S."/>
            <person name="Park S.C."/>
            <person name="Kim K.M."/>
            <person name="Choi K."/>
            <person name="Yoon M.H."/>
            <person name="Im W.T."/>
        </authorList>
    </citation>
    <scope>NUCLEOTIDE SEQUENCE [LARGE SCALE GENOMIC DNA]</scope>
    <source>
        <strain evidence="2 3">BS-11</strain>
    </source>
</reference>
<keyword evidence="3" id="KW-1185">Reference proteome</keyword>
<evidence type="ECO:0000256" key="1">
    <source>
        <dbReference type="SAM" id="Phobius"/>
    </source>
</evidence>
<evidence type="ECO:0000313" key="2">
    <source>
        <dbReference type="EMBL" id="TXC64622.1"/>
    </source>
</evidence>
<protein>
    <submittedName>
        <fullName evidence="2">TIGR02281 family clan AA aspartic protease</fullName>
        <ecNumber evidence="2">3.4.23.-</ecNumber>
    </submittedName>
</protein>
<keyword evidence="1" id="KW-0812">Transmembrane</keyword>
<dbReference type="EC" id="3.4.23.-" evidence="2"/>
<dbReference type="InterPro" id="IPR001969">
    <property type="entry name" value="Aspartic_peptidase_AS"/>
</dbReference>
<dbReference type="InterPro" id="IPR021109">
    <property type="entry name" value="Peptidase_aspartic_dom_sf"/>
</dbReference>
<evidence type="ECO:0000313" key="3">
    <source>
        <dbReference type="Proteomes" id="UP000321249"/>
    </source>
</evidence>
<dbReference type="CDD" id="cd05483">
    <property type="entry name" value="retropepsin_like_bacteria"/>
    <property type="match status" value="1"/>
</dbReference>
<proteinExistence type="predicted"/>
<keyword evidence="2" id="KW-0645">Protease</keyword>